<feature type="signal peptide" evidence="1">
    <location>
        <begin position="1"/>
        <end position="19"/>
    </location>
</feature>
<dbReference type="AlphaFoldDB" id="A0A8J3CL41"/>
<dbReference type="Proteomes" id="UP000614287">
    <property type="component" value="Unassembled WGS sequence"/>
</dbReference>
<evidence type="ECO:0000259" key="2">
    <source>
        <dbReference type="Pfam" id="PF07987"/>
    </source>
</evidence>
<feature type="chain" id="PRO_5035300164" evidence="1">
    <location>
        <begin position="20"/>
        <end position="170"/>
    </location>
</feature>
<gene>
    <name evidence="3" type="ORF">GCM10009007_00300</name>
</gene>
<sequence>MKKTMIFLALNLIAATSQAHVGFVQDKAEQGSTVRFALKVPHGCGTAATSSIKINIPEGIQAAKPMPKANWDVKINKATLSKPYESHGKTVTEDVNSLTWSNGNLPADFYDEFVFQAKAASAAGPVYFVVEQSCGNTKQVWQSMSHDDAYPAAVFTIMPKAEQTHSSHHH</sequence>
<accession>A0A8J3CL41</accession>
<keyword evidence="4" id="KW-1185">Reference proteome</keyword>
<proteinExistence type="predicted"/>
<organism evidence="3 4">
    <name type="scientific">Formosimonas limnophila</name>
    <dbReference type="NCBI Taxonomy" id="1384487"/>
    <lineage>
        <taxon>Bacteria</taxon>
        <taxon>Pseudomonadati</taxon>
        <taxon>Pseudomonadota</taxon>
        <taxon>Betaproteobacteria</taxon>
        <taxon>Burkholderiales</taxon>
        <taxon>Burkholderiaceae</taxon>
        <taxon>Formosimonas</taxon>
    </lineage>
</organism>
<dbReference type="Pfam" id="PF07987">
    <property type="entry name" value="DUF1775"/>
    <property type="match status" value="1"/>
</dbReference>
<dbReference type="Gene3D" id="2.60.40.2230">
    <property type="entry name" value="Uncharacterised protein YcnI-like PF07987, DUF1775"/>
    <property type="match status" value="1"/>
</dbReference>
<evidence type="ECO:0000313" key="3">
    <source>
        <dbReference type="EMBL" id="GHA63935.1"/>
    </source>
</evidence>
<reference evidence="3" key="2">
    <citation type="submission" date="2020-09" db="EMBL/GenBank/DDBJ databases">
        <authorList>
            <person name="Sun Q."/>
            <person name="Kim S."/>
        </authorList>
    </citation>
    <scope>NUCLEOTIDE SEQUENCE</scope>
    <source>
        <strain evidence="3">KCTC 32501</strain>
    </source>
</reference>
<evidence type="ECO:0000313" key="4">
    <source>
        <dbReference type="Proteomes" id="UP000614287"/>
    </source>
</evidence>
<dbReference type="EMBL" id="BMZG01000001">
    <property type="protein sequence ID" value="GHA63935.1"/>
    <property type="molecule type" value="Genomic_DNA"/>
</dbReference>
<dbReference type="CDD" id="cd08545">
    <property type="entry name" value="YcnI_like"/>
    <property type="match status" value="1"/>
</dbReference>
<name>A0A8J3CL41_9BURK</name>
<evidence type="ECO:0000256" key="1">
    <source>
        <dbReference type="SAM" id="SignalP"/>
    </source>
</evidence>
<protein>
    <submittedName>
        <fullName evidence="3">Nuclear export factor GLE1</fullName>
    </submittedName>
</protein>
<dbReference type="InterPro" id="IPR038507">
    <property type="entry name" value="YcnI-like_sf"/>
</dbReference>
<reference evidence="3" key="1">
    <citation type="journal article" date="2014" name="Int. J. Syst. Evol. Microbiol.">
        <title>Complete genome sequence of Corynebacterium casei LMG S-19264T (=DSM 44701T), isolated from a smear-ripened cheese.</title>
        <authorList>
            <consortium name="US DOE Joint Genome Institute (JGI-PGF)"/>
            <person name="Walter F."/>
            <person name="Albersmeier A."/>
            <person name="Kalinowski J."/>
            <person name="Ruckert C."/>
        </authorList>
    </citation>
    <scope>NUCLEOTIDE SEQUENCE</scope>
    <source>
        <strain evidence="3">KCTC 32501</strain>
    </source>
</reference>
<keyword evidence="1" id="KW-0732">Signal</keyword>
<comment type="caution">
    <text evidence="3">The sequence shown here is derived from an EMBL/GenBank/DDBJ whole genome shotgun (WGS) entry which is preliminary data.</text>
</comment>
<feature type="domain" description="YncI copper-binding" evidence="2">
    <location>
        <begin position="20"/>
        <end position="156"/>
    </location>
</feature>
<dbReference type="InterPro" id="IPR012533">
    <property type="entry name" value="YcnI-copper_dom"/>
</dbReference>
<dbReference type="RefSeq" id="WP_189490117.1">
    <property type="nucleotide sequence ID" value="NZ_BMZG01000001.1"/>
</dbReference>